<dbReference type="GO" id="GO:0016887">
    <property type="term" value="F:ATP hydrolysis activity"/>
    <property type="evidence" value="ECO:0007669"/>
    <property type="project" value="InterPro"/>
</dbReference>
<feature type="region of interest" description="Disordered" evidence="5">
    <location>
        <begin position="166"/>
        <end position="214"/>
    </location>
</feature>
<evidence type="ECO:0000256" key="3">
    <source>
        <dbReference type="ARBA" id="ARBA00022840"/>
    </source>
</evidence>
<dbReference type="InterPro" id="IPR003593">
    <property type="entry name" value="AAA+_ATPase"/>
</dbReference>
<feature type="compositionally biased region" description="Polar residues" evidence="5">
    <location>
        <begin position="190"/>
        <end position="204"/>
    </location>
</feature>
<dbReference type="PANTHER" id="PTHR23074:SF17">
    <property type="entry name" value="FIDGETIN-LIKE PROTEIN 1"/>
    <property type="match status" value="1"/>
</dbReference>
<dbReference type="Gene3D" id="1.10.8.60">
    <property type="match status" value="1"/>
</dbReference>
<dbReference type="InterPro" id="IPR003959">
    <property type="entry name" value="ATPase_AAA_core"/>
</dbReference>
<name>A0AAV8UXJ5_9RHOD</name>
<dbReference type="Pfam" id="PF17862">
    <property type="entry name" value="AAA_lid_3"/>
    <property type="match status" value="1"/>
</dbReference>
<proteinExistence type="inferred from homology"/>
<sequence>MREDAAMTSSDKQGELMYKYEALRLAEGAEDPVRRAWCFHLSGMYNLAADDAIDEWERFALEEEGERFLYESISLGYEHNVFENTRKVLHSLYGIQNAGAAACSSTENEHMISNEDDFKPLQVSEETIFKFPSLVAELVAADIPSEDEDATHIVRNVPVADAILDPPKKFDYTPPANENLPKRTRRSESSSKLINSRAKPSTGSVRPAVHAMKDDDDMSALLKTGKKDSGLPPDSVLVDNQETTGRRHYTDAPPSLPPNDGGFRTASSSLGKSKPEHQRRANQSADSRHRGTNGAGVFRRPRPLGAPAQDGEAEDAKKDLPKIPNVAENLVEMIMNEVMDKNPGVEWEDIAGLHFPKKCVMEAVIWPMVRPDIFTGLRGPPKGLLLFGPPGTGKTMIGKAIASKSGATFFNISASSLTSKWVGEGEKTVRALFAVARMFQPSVIFIDEIDSLLTARTDSDQESTRRIKTEFLVQMDGAATTRDDRVLVVGATNRPQELDEAARRRLVKRLYIPLPDLESRTALIARLLKNQENNLASEGIAEVSRLSEGYSGSDLYSLCAEAALGPVRDLGDALSSISADGVRKIDLEDFRVASRLVRASVGSSELEAYIEWNRTYGSFAIDNEV</sequence>
<dbReference type="PROSITE" id="PS00674">
    <property type="entry name" value="AAA"/>
    <property type="match status" value="1"/>
</dbReference>
<evidence type="ECO:0000259" key="6">
    <source>
        <dbReference type="SMART" id="SM00382"/>
    </source>
</evidence>
<dbReference type="InterPro" id="IPR003960">
    <property type="entry name" value="ATPase_AAA_CS"/>
</dbReference>
<dbReference type="Pfam" id="PF00004">
    <property type="entry name" value="AAA"/>
    <property type="match status" value="1"/>
</dbReference>
<gene>
    <name evidence="7" type="ORF">NDN08_007438</name>
</gene>
<dbReference type="InterPro" id="IPR041569">
    <property type="entry name" value="AAA_lid_3"/>
</dbReference>
<evidence type="ECO:0000313" key="7">
    <source>
        <dbReference type="EMBL" id="KAJ8907324.1"/>
    </source>
</evidence>
<dbReference type="Proteomes" id="UP001157974">
    <property type="component" value="Unassembled WGS sequence"/>
</dbReference>
<accession>A0AAV8UXJ5</accession>
<dbReference type="Gene3D" id="3.40.50.300">
    <property type="entry name" value="P-loop containing nucleotide triphosphate hydrolases"/>
    <property type="match status" value="1"/>
</dbReference>
<comment type="caution">
    <text evidence="7">The sequence shown here is derived from an EMBL/GenBank/DDBJ whole genome shotgun (WGS) entry which is preliminary data.</text>
</comment>
<keyword evidence="8" id="KW-1185">Reference proteome</keyword>
<evidence type="ECO:0000256" key="4">
    <source>
        <dbReference type="RuleBase" id="RU003651"/>
    </source>
</evidence>
<dbReference type="SMART" id="SM00382">
    <property type="entry name" value="AAA"/>
    <property type="match status" value="1"/>
</dbReference>
<evidence type="ECO:0000256" key="5">
    <source>
        <dbReference type="SAM" id="MobiDB-lite"/>
    </source>
</evidence>
<evidence type="ECO:0000313" key="8">
    <source>
        <dbReference type="Proteomes" id="UP001157974"/>
    </source>
</evidence>
<dbReference type="AlphaFoldDB" id="A0AAV8UXJ5"/>
<dbReference type="GO" id="GO:0008568">
    <property type="term" value="F:microtubule severing ATPase activity"/>
    <property type="evidence" value="ECO:0007669"/>
    <property type="project" value="TreeGrafter"/>
</dbReference>
<organism evidence="7 8">
    <name type="scientific">Rhodosorus marinus</name>
    <dbReference type="NCBI Taxonomy" id="101924"/>
    <lineage>
        <taxon>Eukaryota</taxon>
        <taxon>Rhodophyta</taxon>
        <taxon>Stylonematophyceae</taxon>
        <taxon>Stylonematales</taxon>
        <taxon>Stylonemataceae</taxon>
        <taxon>Rhodosorus</taxon>
    </lineage>
</organism>
<dbReference type="PANTHER" id="PTHR23074">
    <property type="entry name" value="AAA DOMAIN-CONTAINING"/>
    <property type="match status" value="1"/>
</dbReference>
<dbReference type="SUPFAM" id="SSF52540">
    <property type="entry name" value="P-loop containing nucleoside triphosphate hydrolases"/>
    <property type="match status" value="1"/>
</dbReference>
<keyword evidence="2 4" id="KW-0547">Nucleotide-binding</keyword>
<dbReference type="FunFam" id="1.10.8.60:FF:000022">
    <property type="entry name" value="Fidgetin like 1"/>
    <property type="match status" value="1"/>
</dbReference>
<keyword evidence="3 4" id="KW-0067">ATP-binding</keyword>
<feature type="domain" description="AAA+ ATPase" evidence="6">
    <location>
        <begin position="380"/>
        <end position="516"/>
    </location>
</feature>
<dbReference type="GO" id="GO:0005524">
    <property type="term" value="F:ATP binding"/>
    <property type="evidence" value="ECO:0007669"/>
    <property type="project" value="UniProtKB-KW"/>
</dbReference>
<feature type="region of interest" description="Disordered" evidence="5">
    <location>
        <begin position="245"/>
        <end position="320"/>
    </location>
</feature>
<protein>
    <recommendedName>
        <fullName evidence="6">AAA+ ATPase domain-containing protein</fullName>
    </recommendedName>
</protein>
<dbReference type="FunFam" id="3.40.50.300:FF:000093">
    <property type="entry name" value="Fidgetin-like 1"/>
    <property type="match status" value="1"/>
</dbReference>
<evidence type="ECO:0000256" key="1">
    <source>
        <dbReference type="ARBA" id="ARBA00006914"/>
    </source>
</evidence>
<dbReference type="InterPro" id="IPR027417">
    <property type="entry name" value="P-loop_NTPase"/>
</dbReference>
<comment type="similarity">
    <text evidence="1 4">Belongs to the AAA ATPase family.</text>
</comment>
<dbReference type="InterPro" id="IPR050304">
    <property type="entry name" value="MT-severing_AAA_ATPase"/>
</dbReference>
<reference evidence="7 8" key="1">
    <citation type="journal article" date="2023" name="Nat. Commun.">
        <title>Origin of minicircular mitochondrial genomes in red algae.</title>
        <authorList>
            <person name="Lee Y."/>
            <person name="Cho C.H."/>
            <person name="Lee Y.M."/>
            <person name="Park S.I."/>
            <person name="Yang J.H."/>
            <person name="West J.A."/>
            <person name="Bhattacharya D."/>
            <person name="Yoon H.S."/>
        </authorList>
    </citation>
    <scope>NUCLEOTIDE SEQUENCE [LARGE SCALE GENOMIC DNA]</scope>
    <source>
        <strain evidence="7 8">CCMP1338</strain>
        <tissue evidence="7">Whole cell</tissue>
    </source>
</reference>
<evidence type="ECO:0000256" key="2">
    <source>
        <dbReference type="ARBA" id="ARBA00022741"/>
    </source>
</evidence>
<dbReference type="EMBL" id="JAMWBK010000002">
    <property type="protein sequence ID" value="KAJ8907324.1"/>
    <property type="molecule type" value="Genomic_DNA"/>
</dbReference>